<dbReference type="AlphaFoldDB" id="A0A7S0D1Y8"/>
<keyword evidence="3" id="KW-0175">Coiled coil</keyword>
<reference evidence="6" key="1">
    <citation type="submission" date="2021-01" db="EMBL/GenBank/DDBJ databases">
        <authorList>
            <person name="Corre E."/>
            <person name="Pelletier E."/>
            <person name="Niang G."/>
            <person name="Scheremetjew M."/>
            <person name="Finn R."/>
            <person name="Kale V."/>
            <person name="Holt S."/>
            <person name="Cochrane G."/>
            <person name="Meng A."/>
            <person name="Brown T."/>
            <person name="Cohen L."/>
        </authorList>
    </citation>
    <scope>NUCLEOTIDE SEQUENCE</scope>
    <source>
        <strain evidence="6">CCAC1681</strain>
    </source>
</reference>
<dbReference type="InterPro" id="IPR036322">
    <property type="entry name" value="WD40_repeat_dom_sf"/>
</dbReference>
<dbReference type="Gene3D" id="2.130.10.10">
    <property type="entry name" value="YVTN repeat-like/Quinoprotein amine dehydrogenase"/>
    <property type="match status" value="2"/>
</dbReference>
<feature type="region of interest" description="Disordered" evidence="4">
    <location>
        <begin position="506"/>
        <end position="526"/>
    </location>
</feature>
<feature type="compositionally biased region" description="Basic and acidic residues" evidence="4">
    <location>
        <begin position="636"/>
        <end position="654"/>
    </location>
</feature>
<feature type="region of interest" description="Disordered" evidence="4">
    <location>
        <begin position="620"/>
        <end position="666"/>
    </location>
</feature>
<organism evidence="6">
    <name type="scientific">Micromonas pusilla</name>
    <name type="common">Picoplanktonic green alga</name>
    <name type="synonym">Chromulina pusilla</name>
    <dbReference type="NCBI Taxonomy" id="38833"/>
    <lineage>
        <taxon>Eukaryota</taxon>
        <taxon>Viridiplantae</taxon>
        <taxon>Chlorophyta</taxon>
        <taxon>Mamiellophyceae</taxon>
        <taxon>Mamiellales</taxon>
        <taxon>Mamiellaceae</taxon>
        <taxon>Micromonas</taxon>
    </lineage>
</organism>
<name>A0A7S0D1Y8_MICPS</name>
<dbReference type="InterPro" id="IPR001680">
    <property type="entry name" value="WD40_rpt"/>
</dbReference>
<evidence type="ECO:0000256" key="1">
    <source>
        <dbReference type="ARBA" id="ARBA00022574"/>
    </source>
</evidence>
<dbReference type="SUPFAM" id="SSF50978">
    <property type="entry name" value="WD40 repeat-like"/>
    <property type="match status" value="1"/>
</dbReference>
<keyword evidence="2" id="KW-0677">Repeat</keyword>
<dbReference type="GO" id="GO:1990234">
    <property type="term" value="C:transferase complex"/>
    <property type="evidence" value="ECO:0007669"/>
    <property type="project" value="UniProtKB-ARBA"/>
</dbReference>
<feature type="coiled-coil region" evidence="3">
    <location>
        <begin position="60"/>
        <end position="122"/>
    </location>
</feature>
<evidence type="ECO:0000256" key="4">
    <source>
        <dbReference type="SAM" id="MobiDB-lite"/>
    </source>
</evidence>
<evidence type="ECO:0000256" key="2">
    <source>
        <dbReference type="ARBA" id="ARBA00022737"/>
    </source>
</evidence>
<evidence type="ECO:0000259" key="5">
    <source>
        <dbReference type="PROSITE" id="PS50181"/>
    </source>
</evidence>
<dbReference type="InterPro" id="IPR015943">
    <property type="entry name" value="WD40/YVTN_repeat-like_dom_sf"/>
</dbReference>
<sequence>MTSDDEDERMQALCDDFEELCRQLRYHQKDWCVRNPAYAYQGPPPVSLAERLEALARDARDVSEEDAEIAEELARQVRDEAEAGAAEAARKAALEARIEAREAEAEKARAAVREAARDAERRAAASAAAARMKSDSSAVSAATTRRRRAATDAAARLPTLFDLEALPDSVVSLVLREMGDYELAATMCASRRFQRIATLDDELWGFVQRKHRRWPRRPRRGETCRAAFQRGILVDAGWRRARFDKKEHRAHSEYAQCVALRGDVFVSGSADKTLAVVGLPPRAPEPQTETSAAFGPVGPFRAFASTGWERVLGRAVGHVDAVTCCRLTGGDAADGGAPTTLFSGDARGEMRVWDLTRGNLFDPYERVVEGTADETYVDETSSDGPTTSECYSIPCVSSHLLSSPATGLPHAQFFDVRDDGGGAAAQALACASERAGAGVHVYDCARFGAATRRFELGAAAYGVAWGGGSLDRHIVYVACDDGIVRRWDARDSSGRPCDASARVENASPSFAASRESRDDPTFAGPLHRPAVARTRTNAARCVSADGDQFAFGSARGTVHVRDARKPSAPLCAESENARWHDDCVNAVALDARLRRVVSGGDDGYVRWRRLPLGGDFEFEDDTESGSSFVLPDDDLPVSRRENDKASRREDDASRARRNKTARRARTAPPALCTGVGALAVAFDHSRVVVGCVDSTVRAYDAVTGEDFVDADALRAAWREVCLRARDAGNLLERPAVSGGELSASLDWGNYRA</sequence>
<dbReference type="SMART" id="SM00320">
    <property type="entry name" value="WD40"/>
    <property type="match status" value="5"/>
</dbReference>
<dbReference type="PANTHER" id="PTHR22847">
    <property type="entry name" value="WD40 REPEAT PROTEIN"/>
    <property type="match status" value="1"/>
</dbReference>
<dbReference type="PROSITE" id="PS50181">
    <property type="entry name" value="FBOX"/>
    <property type="match status" value="1"/>
</dbReference>
<dbReference type="InterPro" id="IPR036047">
    <property type="entry name" value="F-box-like_dom_sf"/>
</dbReference>
<proteinExistence type="predicted"/>
<evidence type="ECO:0000256" key="3">
    <source>
        <dbReference type="SAM" id="Coils"/>
    </source>
</evidence>
<dbReference type="EMBL" id="HBEN01008022">
    <property type="protein sequence ID" value="CAD8440993.1"/>
    <property type="molecule type" value="Transcribed_RNA"/>
</dbReference>
<feature type="compositionally biased region" description="Basic residues" evidence="4">
    <location>
        <begin position="655"/>
        <end position="665"/>
    </location>
</feature>
<dbReference type="InterPro" id="IPR001810">
    <property type="entry name" value="F-box_dom"/>
</dbReference>
<evidence type="ECO:0000313" key="6">
    <source>
        <dbReference type="EMBL" id="CAD8440993.1"/>
    </source>
</evidence>
<gene>
    <name evidence="6" type="ORF">MSP1401_LOCUS6623</name>
</gene>
<accession>A0A7S0D1Y8</accession>
<dbReference type="PANTHER" id="PTHR22847:SF637">
    <property type="entry name" value="WD REPEAT DOMAIN 5B"/>
    <property type="match status" value="1"/>
</dbReference>
<dbReference type="SUPFAM" id="SSF81383">
    <property type="entry name" value="F-box domain"/>
    <property type="match status" value="1"/>
</dbReference>
<feature type="domain" description="F-box" evidence="5">
    <location>
        <begin position="160"/>
        <end position="207"/>
    </location>
</feature>
<protein>
    <recommendedName>
        <fullName evidence="5">F-box domain-containing protein</fullName>
    </recommendedName>
</protein>
<keyword evidence="1" id="KW-0853">WD repeat</keyword>